<name>A0AA39MAS1_9BILA</name>
<accession>A0AA39MAS1</accession>
<sequence length="734" mass="83302">MQKLKDEKKPRRFRKTGNTPTYRDCLLNSKRTEEVKKPDRKTNDAKNKLVNSKTNVPTTALKEALIEKIQKEKQITCSDLSLFCVQTLGRPLSKDFVKEVFGVKEATMTKALEKALAAIATIEKTAPGKYTIRLHRTTAHWRNKRQTAGVRKPRNAKRQLPTTQRPPPDPKKVWKLKFKKRLENESSRSGETIKLPTKKKLRALIRNHAGMSGAALCAYWQKKYAHKNKITRLVKKSKTENIKTFFESIDAFNVEDLPNGDCFLTVKEIDDVEDEIKVMQTSLPTREAILAFIEQKGRIKLSDLMAYWQKNYANTYSLANVNLVFGTKATKIHDCFKKCDAFSVEKQGNYLLISISKKEGKESEKKINIKEVLISKIRQEGHITYNSLSTHCLKTCGQSLSLDLLKRIFEVQGPNVAKALEEALSGIAVVKKGKNSQISIQSITRKTPHSIKNDLLEQIKTNGPMKFSALSSFCSKRYGFTLNSKTITRICPDIPTKLIGDRMDRILKYSFDGLVSAKPFNNYSDYMLALVPRKVAKSPGIRLSCAIDLRKRLFSGIAKFLSCSTHPRSPQQDNGRLRLMLLRQPPSLFEIAVLKFELSGYTVRNIGIREITRRADRVASYLKFLDTYGIFVDIPFRYAVFKDRSVDIVESILNAGERALPKKGNILNHRIGSQDDAYHVMHCFVAAATVLDDPRSTPLVQRKAGNVFQWCVKRVKTAMLLSHKRKPALLSSEA</sequence>
<dbReference type="Proteomes" id="UP001175271">
    <property type="component" value="Unassembled WGS sequence"/>
</dbReference>
<evidence type="ECO:0000256" key="1">
    <source>
        <dbReference type="SAM" id="MobiDB-lite"/>
    </source>
</evidence>
<evidence type="ECO:0000313" key="3">
    <source>
        <dbReference type="Proteomes" id="UP001175271"/>
    </source>
</evidence>
<organism evidence="2 3">
    <name type="scientific">Steinernema hermaphroditum</name>
    <dbReference type="NCBI Taxonomy" id="289476"/>
    <lineage>
        <taxon>Eukaryota</taxon>
        <taxon>Metazoa</taxon>
        <taxon>Ecdysozoa</taxon>
        <taxon>Nematoda</taxon>
        <taxon>Chromadorea</taxon>
        <taxon>Rhabditida</taxon>
        <taxon>Tylenchina</taxon>
        <taxon>Panagrolaimomorpha</taxon>
        <taxon>Strongyloidoidea</taxon>
        <taxon>Steinernematidae</taxon>
        <taxon>Steinernema</taxon>
    </lineage>
</organism>
<comment type="caution">
    <text evidence="2">The sequence shown here is derived from an EMBL/GenBank/DDBJ whole genome shotgun (WGS) entry which is preliminary data.</text>
</comment>
<gene>
    <name evidence="2" type="ORF">QR680_009890</name>
</gene>
<proteinExistence type="predicted"/>
<evidence type="ECO:0000313" key="2">
    <source>
        <dbReference type="EMBL" id="KAK0426770.1"/>
    </source>
</evidence>
<feature type="region of interest" description="Disordered" evidence="1">
    <location>
        <begin position="1"/>
        <end position="46"/>
    </location>
</feature>
<feature type="compositionally biased region" description="Basic and acidic residues" evidence="1">
    <location>
        <begin position="30"/>
        <end position="46"/>
    </location>
</feature>
<feature type="region of interest" description="Disordered" evidence="1">
    <location>
        <begin position="139"/>
        <end position="172"/>
    </location>
</feature>
<keyword evidence="3" id="KW-1185">Reference proteome</keyword>
<protein>
    <submittedName>
        <fullName evidence="2">Uncharacterized protein</fullName>
    </submittedName>
</protein>
<dbReference type="EMBL" id="JAUCMV010000001">
    <property type="protein sequence ID" value="KAK0426770.1"/>
    <property type="molecule type" value="Genomic_DNA"/>
</dbReference>
<feature type="compositionally biased region" description="Basic residues" evidence="1">
    <location>
        <begin position="139"/>
        <end position="157"/>
    </location>
</feature>
<dbReference type="AlphaFoldDB" id="A0AA39MAS1"/>
<reference evidence="2" key="1">
    <citation type="submission" date="2023-06" db="EMBL/GenBank/DDBJ databases">
        <title>Genomic analysis of the entomopathogenic nematode Steinernema hermaphroditum.</title>
        <authorList>
            <person name="Schwarz E.M."/>
            <person name="Heppert J.K."/>
            <person name="Baniya A."/>
            <person name="Schwartz H.T."/>
            <person name="Tan C.-H."/>
            <person name="Antoshechkin I."/>
            <person name="Sternberg P.W."/>
            <person name="Goodrich-Blair H."/>
            <person name="Dillman A.R."/>
        </authorList>
    </citation>
    <scope>NUCLEOTIDE SEQUENCE</scope>
    <source>
        <strain evidence="2">PS9179</strain>
        <tissue evidence="2">Whole animal</tissue>
    </source>
</reference>